<name>A0ABY6CZ49_9BACT</name>
<feature type="transmembrane region" description="Helical" evidence="1">
    <location>
        <begin position="340"/>
        <end position="362"/>
    </location>
</feature>
<organism evidence="2 3">
    <name type="scientific">Reichenbachiella agarivorans</name>
    <dbReference type="NCBI Taxonomy" id="2979464"/>
    <lineage>
        <taxon>Bacteria</taxon>
        <taxon>Pseudomonadati</taxon>
        <taxon>Bacteroidota</taxon>
        <taxon>Cytophagia</taxon>
        <taxon>Cytophagales</taxon>
        <taxon>Reichenbachiellaceae</taxon>
        <taxon>Reichenbachiella</taxon>
    </lineage>
</organism>
<feature type="transmembrane region" description="Helical" evidence="1">
    <location>
        <begin position="143"/>
        <end position="160"/>
    </location>
</feature>
<accession>A0ABY6CZ49</accession>
<dbReference type="Gene3D" id="1.20.1250.20">
    <property type="entry name" value="MFS general substrate transporter like domains"/>
    <property type="match status" value="1"/>
</dbReference>
<feature type="transmembrane region" description="Helical" evidence="1">
    <location>
        <begin position="175"/>
        <end position="195"/>
    </location>
</feature>
<feature type="transmembrane region" description="Helical" evidence="1">
    <location>
        <begin position="216"/>
        <end position="235"/>
    </location>
</feature>
<feature type="transmembrane region" description="Helical" evidence="1">
    <location>
        <begin position="49"/>
        <end position="72"/>
    </location>
</feature>
<dbReference type="InterPro" id="IPR036259">
    <property type="entry name" value="MFS_trans_sf"/>
</dbReference>
<keyword evidence="1" id="KW-1133">Transmembrane helix</keyword>
<protein>
    <recommendedName>
        <fullName evidence="4">Major Facilitator Superfamily protein</fullName>
    </recommendedName>
</protein>
<feature type="transmembrane region" description="Helical" evidence="1">
    <location>
        <begin position="308"/>
        <end position="333"/>
    </location>
</feature>
<evidence type="ECO:0000313" key="3">
    <source>
        <dbReference type="Proteomes" id="UP001065174"/>
    </source>
</evidence>
<keyword evidence="1" id="KW-0472">Membrane</keyword>
<dbReference type="RefSeq" id="WP_262310939.1">
    <property type="nucleotide sequence ID" value="NZ_CP106679.1"/>
</dbReference>
<feature type="transmembrane region" description="Helical" evidence="1">
    <location>
        <begin position="111"/>
        <end position="131"/>
    </location>
</feature>
<feature type="transmembrane region" description="Helical" evidence="1">
    <location>
        <begin position="12"/>
        <end position="29"/>
    </location>
</feature>
<feature type="transmembrane region" description="Helical" evidence="1">
    <location>
        <begin position="79"/>
        <end position="105"/>
    </location>
</feature>
<keyword evidence="3" id="KW-1185">Reference proteome</keyword>
<reference evidence="2" key="1">
    <citation type="submission" date="2022-09" db="EMBL/GenBank/DDBJ databases">
        <title>Comparative genomics and taxonomic characterization of three novel marine species of genus Reichenbachiella exhibiting antioxidant and polysaccharide degradation activities.</title>
        <authorList>
            <person name="Muhammad N."/>
            <person name="Lee Y.-J."/>
            <person name="Ko J."/>
            <person name="Kim S.-G."/>
        </authorList>
    </citation>
    <scope>NUCLEOTIDE SEQUENCE</scope>
    <source>
        <strain evidence="2">BKB1-1</strain>
    </source>
</reference>
<feature type="transmembrane region" description="Helical" evidence="1">
    <location>
        <begin position="255"/>
        <end position="273"/>
    </location>
</feature>
<keyword evidence="1" id="KW-0812">Transmembrane</keyword>
<dbReference type="Proteomes" id="UP001065174">
    <property type="component" value="Chromosome"/>
</dbReference>
<gene>
    <name evidence="2" type="ORF">N6H18_06030</name>
</gene>
<evidence type="ECO:0000313" key="2">
    <source>
        <dbReference type="EMBL" id="UXP33510.1"/>
    </source>
</evidence>
<proteinExistence type="predicted"/>
<dbReference type="EMBL" id="CP106679">
    <property type="protein sequence ID" value="UXP33510.1"/>
    <property type="molecule type" value="Genomic_DNA"/>
</dbReference>
<feature type="transmembrane region" description="Helical" evidence="1">
    <location>
        <begin position="285"/>
        <end position="302"/>
    </location>
</feature>
<dbReference type="SUPFAM" id="SSF103473">
    <property type="entry name" value="MFS general substrate transporter"/>
    <property type="match status" value="1"/>
</dbReference>
<evidence type="ECO:0000256" key="1">
    <source>
        <dbReference type="SAM" id="Phobius"/>
    </source>
</evidence>
<sequence>MEKSNQVKWPEILSLAALNVALVISWIAYHEYQPILLENFSFTDLSSFLVISKAIILVIIPPMAGLTADYLLRKNGKFFVIFTVGIGATAMIFMVVASIIGAGPANDLKVFLPYMILLWLISMNLFVSPAYSMIEAFAPAKKLPVVVGFLFLVTELIYALEPVVVSLVRFFGDTLTFIVGGVLISVSGFFFHKICSANVMSFRKDNANATKKKTSVSAYVAIIGVGFFLGAGKAVLVEYFPGFIAINFPNHEQLAAYFSLGLLAFSAIFAFLISNKVSQMDIKKVIVMSFLLFVVGALGILFSPSLYFTLFAGVVVAAGFGLINLVGIPFAIANLSARHITYGIGIFIGASELLTGIFEIVLN</sequence>
<evidence type="ECO:0008006" key="4">
    <source>
        <dbReference type="Google" id="ProtNLM"/>
    </source>
</evidence>